<protein>
    <submittedName>
        <fullName evidence="2">NAD-dependent epimerase/dehydratase family protein</fullName>
    </submittedName>
</protein>
<evidence type="ECO:0000313" key="2">
    <source>
        <dbReference type="EMBL" id="QWV95247.1"/>
    </source>
</evidence>
<sequence length="280" mass="29872">MQPLLIVGCGAVGRRVAVLALAQGVEVSTFKRGEAPLAGVRHYTGNLDEPETLRGLPTHGAGVIYLAPPPGGGNEDTRMRNFLSAIAAGDEPAKVVYISTSGVYGGGSEVVTEETEPVPQTARGKRRLHAERLLQAWGRERGVAVVVLRVTAIYAADRLPVTQLTTGQPVLLEEEALPSNRIHADDLSRICLAALERGKDGAVFNVSDGAPSTMTAYFNAAADKLGLPRPRQMTMAEARQVMTPLMISYFSEGRIVDSSKMLKELGITLLYPNLEAGLKG</sequence>
<keyword evidence="3" id="KW-1185">Reference proteome</keyword>
<dbReference type="RefSeq" id="WP_216801944.1">
    <property type="nucleotide sequence ID" value="NZ_CP076723.1"/>
</dbReference>
<dbReference type="EMBL" id="CP076723">
    <property type="protein sequence ID" value="QWV95247.1"/>
    <property type="molecule type" value="Genomic_DNA"/>
</dbReference>
<gene>
    <name evidence="2" type="ORF">KP004_08735</name>
</gene>
<organism evidence="2 3">
    <name type="scientific">Geomonas oryzisoli</name>
    <dbReference type="NCBI Taxonomy" id="2847992"/>
    <lineage>
        <taxon>Bacteria</taxon>
        <taxon>Pseudomonadati</taxon>
        <taxon>Thermodesulfobacteriota</taxon>
        <taxon>Desulfuromonadia</taxon>
        <taxon>Geobacterales</taxon>
        <taxon>Geobacteraceae</taxon>
        <taxon>Geomonas</taxon>
    </lineage>
</organism>
<accession>A0ABX8JEX5</accession>
<dbReference type="Pfam" id="PF01370">
    <property type="entry name" value="Epimerase"/>
    <property type="match status" value="1"/>
</dbReference>
<evidence type="ECO:0000259" key="1">
    <source>
        <dbReference type="Pfam" id="PF01370"/>
    </source>
</evidence>
<feature type="domain" description="NAD-dependent epimerase/dehydratase" evidence="1">
    <location>
        <begin position="5"/>
        <end position="206"/>
    </location>
</feature>
<reference evidence="2 3" key="1">
    <citation type="submission" date="2021-06" db="EMBL/GenBank/DDBJ databases">
        <title>Gemonas diversity in paddy soil.</title>
        <authorList>
            <person name="Liu G."/>
        </authorList>
    </citation>
    <scope>NUCLEOTIDE SEQUENCE [LARGE SCALE GENOMIC DNA]</scope>
    <source>
        <strain evidence="2 3">RG10</strain>
    </source>
</reference>
<dbReference type="InterPro" id="IPR001509">
    <property type="entry name" value="Epimerase_deHydtase"/>
</dbReference>
<dbReference type="PANTHER" id="PTHR48079">
    <property type="entry name" value="PROTEIN YEEZ"/>
    <property type="match status" value="1"/>
</dbReference>
<dbReference type="InterPro" id="IPR051783">
    <property type="entry name" value="NAD(P)-dependent_oxidoreduct"/>
</dbReference>
<dbReference type="Proteomes" id="UP000683557">
    <property type="component" value="Chromosome"/>
</dbReference>
<name>A0ABX8JEX5_9BACT</name>
<dbReference type="PANTHER" id="PTHR48079:SF6">
    <property type="entry name" value="NAD(P)-BINDING DOMAIN-CONTAINING PROTEIN-RELATED"/>
    <property type="match status" value="1"/>
</dbReference>
<proteinExistence type="predicted"/>
<evidence type="ECO:0000313" key="3">
    <source>
        <dbReference type="Proteomes" id="UP000683557"/>
    </source>
</evidence>